<dbReference type="Proteomes" id="UP000241818">
    <property type="component" value="Unassembled WGS sequence"/>
</dbReference>
<name>A0A2T3B5G8_AMORE</name>
<dbReference type="RefSeq" id="XP_024722160.1">
    <property type="nucleotide sequence ID" value="XM_024863703.1"/>
</dbReference>
<dbReference type="EMBL" id="KZ679009">
    <property type="protein sequence ID" value="PSS22005.1"/>
    <property type="molecule type" value="Genomic_DNA"/>
</dbReference>
<evidence type="ECO:0000259" key="2">
    <source>
        <dbReference type="Pfam" id="PF09816"/>
    </source>
</evidence>
<feature type="domain" description="Transcription elongation factor Eaf N-terminal" evidence="2">
    <location>
        <begin position="14"/>
        <end position="115"/>
    </location>
</feature>
<feature type="compositionally biased region" description="Acidic residues" evidence="1">
    <location>
        <begin position="255"/>
        <end position="267"/>
    </location>
</feature>
<feature type="region of interest" description="Disordered" evidence="1">
    <location>
        <begin position="122"/>
        <end position="289"/>
    </location>
</feature>
<proteinExistence type="predicted"/>
<feature type="compositionally biased region" description="Polar residues" evidence="1">
    <location>
        <begin position="123"/>
        <end position="132"/>
    </location>
</feature>
<feature type="compositionally biased region" description="Low complexity" evidence="1">
    <location>
        <begin position="46"/>
        <end position="60"/>
    </location>
</feature>
<keyword evidence="4" id="KW-1185">Reference proteome</keyword>
<sequence length="289" mass="32233">MAAASIDIDKPASYPIVLSDALLGKAAGETYTGIRYNHKPDPASHSSLSPLQLQPSDSDPTGYDLSFSDNSEKYKYNGVRTTGDGKYVLIFDPEKQHFVLHRIDSTFDMNLVSAPWEEDESTLRSQYPQLESTVRRQPEAPQRKTTKPPKNTPVVKPEPKRRKAAPVKKKPPVREPTPEEDEDSDDGLTIEYPDAPPSKQNKYQPPPVFQQNVDEEVSDEDEDAEGEEYEEEEGNQDVDHLKLPSPANNNSGGMSDEDIELDLEAELEQALKETTEGAGEDESDESEEE</sequence>
<organism evidence="3 4">
    <name type="scientific">Amorphotheca resinae ATCC 22711</name>
    <dbReference type="NCBI Taxonomy" id="857342"/>
    <lineage>
        <taxon>Eukaryota</taxon>
        <taxon>Fungi</taxon>
        <taxon>Dikarya</taxon>
        <taxon>Ascomycota</taxon>
        <taxon>Pezizomycotina</taxon>
        <taxon>Leotiomycetes</taxon>
        <taxon>Helotiales</taxon>
        <taxon>Amorphothecaceae</taxon>
        <taxon>Amorphotheca</taxon>
    </lineage>
</organism>
<evidence type="ECO:0000256" key="1">
    <source>
        <dbReference type="SAM" id="MobiDB-lite"/>
    </source>
</evidence>
<dbReference type="OrthoDB" id="125903at2759"/>
<dbReference type="InParanoid" id="A0A2T3B5G8"/>
<accession>A0A2T3B5G8</accession>
<evidence type="ECO:0000313" key="3">
    <source>
        <dbReference type="EMBL" id="PSS22005.1"/>
    </source>
</evidence>
<feature type="compositionally biased region" description="Basic residues" evidence="1">
    <location>
        <begin position="159"/>
        <end position="171"/>
    </location>
</feature>
<dbReference type="STRING" id="857342.A0A2T3B5G8"/>
<evidence type="ECO:0000313" key="4">
    <source>
        <dbReference type="Proteomes" id="UP000241818"/>
    </source>
</evidence>
<reference evidence="3 4" key="1">
    <citation type="journal article" date="2018" name="New Phytol.">
        <title>Comparative genomics and transcriptomics depict ericoid mycorrhizal fungi as versatile saprotrophs and plant mutualists.</title>
        <authorList>
            <person name="Martino E."/>
            <person name="Morin E."/>
            <person name="Grelet G.A."/>
            <person name="Kuo A."/>
            <person name="Kohler A."/>
            <person name="Daghino S."/>
            <person name="Barry K.W."/>
            <person name="Cichocki N."/>
            <person name="Clum A."/>
            <person name="Dockter R.B."/>
            <person name="Hainaut M."/>
            <person name="Kuo R.C."/>
            <person name="LaButti K."/>
            <person name="Lindahl B.D."/>
            <person name="Lindquist E.A."/>
            <person name="Lipzen A."/>
            <person name="Khouja H.R."/>
            <person name="Magnuson J."/>
            <person name="Murat C."/>
            <person name="Ohm R.A."/>
            <person name="Singer S.W."/>
            <person name="Spatafora J.W."/>
            <person name="Wang M."/>
            <person name="Veneault-Fourrey C."/>
            <person name="Henrissat B."/>
            <person name="Grigoriev I.V."/>
            <person name="Martin F.M."/>
            <person name="Perotto S."/>
        </authorList>
    </citation>
    <scope>NUCLEOTIDE SEQUENCE [LARGE SCALE GENOMIC DNA]</scope>
    <source>
        <strain evidence="3 4">ATCC 22711</strain>
    </source>
</reference>
<gene>
    <name evidence="3" type="ORF">M430DRAFT_17568</name>
</gene>
<feature type="compositionally biased region" description="Acidic residues" evidence="1">
    <location>
        <begin position="278"/>
        <end position="289"/>
    </location>
</feature>
<feature type="region of interest" description="Disordered" evidence="1">
    <location>
        <begin position="35"/>
        <end position="69"/>
    </location>
</feature>
<protein>
    <recommendedName>
        <fullName evidence="2">Transcription elongation factor Eaf N-terminal domain-containing protein</fullName>
    </recommendedName>
</protein>
<feature type="compositionally biased region" description="Acidic residues" evidence="1">
    <location>
        <begin position="213"/>
        <end position="236"/>
    </location>
</feature>
<feature type="compositionally biased region" description="Acidic residues" evidence="1">
    <location>
        <begin position="178"/>
        <end position="188"/>
    </location>
</feature>
<dbReference type="Pfam" id="PF09816">
    <property type="entry name" value="EAF"/>
    <property type="match status" value="1"/>
</dbReference>
<dbReference type="GeneID" id="36571784"/>
<feature type="compositionally biased region" description="Basic and acidic residues" evidence="1">
    <location>
        <begin position="133"/>
        <end position="142"/>
    </location>
</feature>
<dbReference type="AlphaFoldDB" id="A0A2T3B5G8"/>
<dbReference type="InterPro" id="IPR019194">
    <property type="entry name" value="Tscrpt_elong_fac_Eaf_N"/>
</dbReference>